<gene>
    <name evidence="3" type="ORF">HK103_001908</name>
</gene>
<organism evidence="3 4">
    <name type="scientific">Boothiomyces macroporosus</name>
    <dbReference type="NCBI Taxonomy" id="261099"/>
    <lineage>
        <taxon>Eukaryota</taxon>
        <taxon>Fungi</taxon>
        <taxon>Fungi incertae sedis</taxon>
        <taxon>Chytridiomycota</taxon>
        <taxon>Chytridiomycota incertae sedis</taxon>
        <taxon>Chytridiomycetes</taxon>
        <taxon>Rhizophydiales</taxon>
        <taxon>Terramycetaceae</taxon>
        <taxon>Boothiomyces</taxon>
    </lineage>
</organism>
<feature type="signal peptide" evidence="2">
    <location>
        <begin position="1"/>
        <end position="19"/>
    </location>
</feature>
<accession>A0AAD5UJD0</accession>
<keyword evidence="2" id="KW-0732">Signal</keyword>
<proteinExistence type="predicted"/>
<reference evidence="3" key="1">
    <citation type="submission" date="2020-05" db="EMBL/GenBank/DDBJ databases">
        <title>Phylogenomic resolution of chytrid fungi.</title>
        <authorList>
            <person name="Stajich J.E."/>
            <person name="Amses K."/>
            <person name="Simmons R."/>
            <person name="Seto K."/>
            <person name="Myers J."/>
            <person name="Bonds A."/>
            <person name="Quandt C.A."/>
            <person name="Barry K."/>
            <person name="Liu P."/>
            <person name="Grigoriev I."/>
            <person name="Longcore J.E."/>
            <person name="James T.Y."/>
        </authorList>
    </citation>
    <scope>NUCLEOTIDE SEQUENCE</scope>
    <source>
        <strain evidence="3">PLAUS21</strain>
    </source>
</reference>
<feature type="region of interest" description="Disordered" evidence="1">
    <location>
        <begin position="32"/>
        <end position="101"/>
    </location>
</feature>
<name>A0AAD5UJD0_9FUNG</name>
<comment type="caution">
    <text evidence="3">The sequence shown here is derived from an EMBL/GenBank/DDBJ whole genome shotgun (WGS) entry which is preliminary data.</text>
</comment>
<protein>
    <submittedName>
        <fullName evidence="3">Uncharacterized protein</fullName>
    </submittedName>
</protein>
<feature type="chain" id="PRO_5041963877" evidence="2">
    <location>
        <begin position="20"/>
        <end position="173"/>
    </location>
</feature>
<evidence type="ECO:0000313" key="3">
    <source>
        <dbReference type="EMBL" id="KAJ3259647.1"/>
    </source>
</evidence>
<sequence length="173" mass="17072">MAVNMKFFIALLATVAVNAVVIPQSSELVARDPAKTKEKGKKKNKGKGKAANRKGANGKGASGKGANGKGGNGKAVNGKGANDSKAVVTNTNTNASNDQRLPPCGNLNGSLCTSSGSFAVTSAEALIAKCNACGAAAGASGAGKLADCLAKVKGGDRNPAMPANTFGHTPTCQ</sequence>
<feature type="compositionally biased region" description="Basic residues" evidence="1">
    <location>
        <begin position="38"/>
        <end position="52"/>
    </location>
</feature>
<feature type="compositionally biased region" description="Gly residues" evidence="1">
    <location>
        <begin position="57"/>
        <end position="73"/>
    </location>
</feature>
<keyword evidence="4" id="KW-1185">Reference proteome</keyword>
<dbReference type="EMBL" id="JADGKB010000016">
    <property type="protein sequence ID" value="KAJ3259647.1"/>
    <property type="molecule type" value="Genomic_DNA"/>
</dbReference>
<evidence type="ECO:0000256" key="2">
    <source>
        <dbReference type="SAM" id="SignalP"/>
    </source>
</evidence>
<dbReference type="Proteomes" id="UP001210925">
    <property type="component" value="Unassembled WGS sequence"/>
</dbReference>
<evidence type="ECO:0000313" key="4">
    <source>
        <dbReference type="Proteomes" id="UP001210925"/>
    </source>
</evidence>
<dbReference type="AlphaFoldDB" id="A0AAD5UJD0"/>
<evidence type="ECO:0000256" key="1">
    <source>
        <dbReference type="SAM" id="MobiDB-lite"/>
    </source>
</evidence>